<name>A0A4Y2SPU5_ARAVE</name>
<evidence type="ECO:0000313" key="2">
    <source>
        <dbReference type="Proteomes" id="UP000499080"/>
    </source>
</evidence>
<keyword evidence="2" id="KW-1185">Reference proteome</keyword>
<dbReference type="EMBL" id="BGPR01023272">
    <property type="protein sequence ID" value="GBN90338.1"/>
    <property type="molecule type" value="Genomic_DNA"/>
</dbReference>
<gene>
    <name evidence="1" type="ORF">AVEN_3959_1</name>
</gene>
<sequence length="262" mass="28424">MGNVSEVDSRHTSPDGLNKSGVVYSFGYDELVSMECQESTRHQIGRSALQSGGGHRDLDKLGVNVSGGQVTLYRSDGLKSGVIVGSSHVIRCVEIFRRYGPQLYGWTVSSQIQELLSGLQNFGVSILSGRVQLLFMGARTVLKVRVIMDLDKTGVMMLSRRNLFATLQMDSQYKSGGVSDVNPKHSVDIVMQLYDGHSHSKFKGCADLDKLGIIGNVSEMQCNFTRSGGIPSHGELYGSNTGIVEKQPIGGLRSRHGQSALI</sequence>
<organism evidence="1 2">
    <name type="scientific">Araneus ventricosus</name>
    <name type="common">Orbweaver spider</name>
    <name type="synonym">Epeira ventricosa</name>
    <dbReference type="NCBI Taxonomy" id="182803"/>
    <lineage>
        <taxon>Eukaryota</taxon>
        <taxon>Metazoa</taxon>
        <taxon>Ecdysozoa</taxon>
        <taxon>Arthropoda</taxon>
        <taxon>Chelicerata</taxon>
        <taxon>Arachnida</taxon>
        <taxon>Araneae</taxon>
        <taxon>Araneomorphae</taxon>
        <taxon>Entelegynae</taxon>
        <taxon>Araneoidea</taxon>
        <taxon>Araneidae</taxon>
        <taxon>Araneus</taxon>
    </lineage>
</organism>
<accession>A0A4Y2SPU5</accession>
<evidence type="ECO:0000313" key="1">
    <source>
        <dbReference type="EMBL" id="GBN90338.1"/>
    </source>
</evidence>
<comment type="caution">
    <text evidence="1">The sequence shown here is derived from an EMBL/GenBank/DDBJ whole genome shotgun (WGS) entry which is preliminary data.</text>
</comment>
<proteinExistence type="predicted"/>
<dbReference type="AlphaFoldDB" id="A0A4Y2SPU5"/>
<reference evidence="1 2" key="1">
    <citation type="journal article" date="2019" name="Sci. Rep.">
        <title>Orb-weaving spider Araneus ventricosus genome elucidates the spidroin gene catalogue.</title>
        <authorList>
            <person name="Kono N."/>
            <person name="Nakamura H."/>
            <person name="Ohtoshi R."/>
            <person name="Moran D.A.P."/>
            <person name="Shinohara A."/>
            <person name="Yoshida Y."/>
            <person name="Fujiwara M."/>
            <person name="Mori M."/>
            <person name="Tomita M."/>
            <person name="Arakawa K."/>
        </authorList>
    </citation>
    <scope>NUCLEOTIDE SEQUENCE [LARGE SCALE GENOMIC DNA]</scope>
</reference>
<dbReference type="Proteomes" id="UP000499080">
    <property type="component" value="Unassembled WGS sequence"/>
</dbReference>
<protein>
    <submittedName>
        <fullName evidence="1">Uncharacterized protein</fullName>
    </submittedName>
</protein>